<feature type="region of interest" description="Disordered" evidence="1">
    <location>
        <begin position="37"/>
        <end position="57"/>
    </location>
</feature>
<name>A0A7W6ECJ3_9HYPH</name>
<dbReference type="PROSITE" id="PS51257">
    <property type="entry name" value="PROKAR_LIPOPROTEIN"/>
    <property type="match status" value="1"/>
</dbReference>
<dbReference type="EMBL" id="JACIEK010000002">
    <property type="protein sequence ID" value="MBB3997526.1"/>
    <property type="molecule type" value="Genomic_DNA"/>
</dbReference>
<feature type="chain" id="PRO_5031282238" description="Argininosuccinate lyase" evidence="2">
    <location>
        <begin position="24"/>
        <end position="57"/>
    </location>
</feature>
<dbReference type="Proteomes" id="UP000542776">
    <property type="component" value="Unassembled WGS sequence"/>
</dbReference>
<comment type="caution">
    <text evidence="3">The sequence shown here is derived from an EMBL/GenBank/DDBJ whole genome shotgun (WGS) entry which is preliminary data.</text>
</comment>
<keyword evidence="4" id="KW-1185">Reference proteome</keyword>
<protein>
    <recommendedName>
        <fullName evidence="5">Argininosuccinate lyase</fullName>
    </recommendedName>
</protein>
<keyword evidence="2" id="KW-0732">Signal</keyword>
<reference evidence="3 4" key="1">
    <citation type="submission" date="2020-08" db="EMBL/GenBank/DDBJ databases">
        <title>Genomic Encyclopedia of Type Strains, Phase IV (KMG-IV): sequencing the most valuable type-strain genomes for metagenomic binning, comparative biology and taxonomic classification.</title>
        <authorList>
            <person name="Goeker M."/>
        </authorList>
    </citation>
    <scope>NUCLEOTIDE SEQUENCE [LARGE SCALE GENOMIC DNA]</scope>
    <source>
        <strain evidence="3 4">DSM 102238</strain>
    </source>
</reference>
<evidence type="ECO:0000313" key="3">
    <source>
        <dbReference type="EMBL" id="MBB3997526.1"/>
    </source>
</evidence>
<feature type="signal peptide" evidence="2">
    <location>
        <begin position="1"/>
        <end position="23"/>
    </location>
</feature>
<gene>
    <name evidence="3" type="ORF">GGR04_001362</name>
</gene>
<proteinExistence type="predicted"/>
<dbReference type="RefSeq" id="WP_183199083.1">
    <property type="nucleotide sequence ID" value="NZ_JACIEK010000002.1"/>
</dbReference>
<organism evidence="3 4">
    <name type="scientific">Aureimonas pseudogalii</name>
    <dbReference type="NCBI Taxonomy" id="1744844"/>
    <lineage>
        <taxon>Bacteria</taxon>
        <taxon>Pseudomonadati</taxon>
        <taxon>Pseudomonadota</taxon>
        <taxon>Alphaproteobacteria</taxon>
        <taxon>Hyphomicrobiales</taxon>
        <taxon>Aurantimonadaceae</taxon>
        <taxon>Aureimonas</taxon>
    </lineage>
</organism>
<evidence type="ECO:0000313" key="4">
    <source>
        <dbReference type="Proteomes" id="UP000542776"/>
    </source>
</evidence>
<dbReference type="AlphaFoldDB" id="A0A7W6ECJ3"/>
<accession>A0A7W6ECJ3</accession>
<evidence type="ECO:0000256" key="2">
    <source>
        <dbReference type="SAM" id="SignalP"/>
    </source>
</evidence>
<evidence type="ECO:0008006" key="5">
    <source>
        <dbReference type="Google" id="ProtNLM"/>
    </source>
</evidence>
<sequence length="57" mass="6025">MRRLLLSALLLSALAGCGGMNRAVTVLPNTLDNLAADTEPLRTPRQPGDDALAARPR</sequence>
<evidence type="ECO:0000256" key="1">
    <source>
        <dbReference type="SAM" id="MobiDB-lite"/>
    </source>
</evidence>